<sequence>MRGGFALIPRSAMFDPWSAARGLAMIDPWSPARGLTLRGLSSAVDFGGFGWVSRSVSAP</sequence>
<dbReference type="Proteomes" id="UP000245911">
    <property type="component" value="Unassembled WGS sequence"/>
</dbReference>
<dbReference type="EMBL" id="QDKM01000006">
    <property type="protein sequence ID" value="PVH28166.1"/>
    <property type="molecule type" value="Genomic_DNA"/>
</dbReference>
<reference evidence="1 2" key="1">
    <citation type="submission" date="2018-04" db="EMBL/GenBank/DDBJ databases">
        <title>Pararhodobacter oceanense sp. nov., isolated from marine intertidal sediment.</title>
        <authorList>
            <person name="Wang X.-L."/>
            <person name="Du Z.-J."/>
        </authorList>
    </citation>
    <scope>NUCLEOTIDE SEQUENCE [LARGE SCALE GENOMIC DNA]</scope>
    <source>
        <strain evidence="1 2">AM505</strain>
    </source>
</reference>
<proteinExistence type="predicted"/>
<keyword evidence="2" id="KW-1185">Reference proteome</keyword>
<accession>A0A2T8HRU9</accession>
<organism evidence="1 2">
    <name type="scientific">Pararhodobacter oceanensis</name>
    <dbReference type="NCBI Taxonomy" id="2172121"/>
    <lineage>
        <taxon>Bacteria</taxon>
        <taxon>Pseudomonadati</taxon>
        <taxon>Pseudomonadota</taxon>
        <taxon>Alphaproteobacteria</taxon>
        <taxon>Rhodobacterales</taxon>
        <taxon>Paracoccaceae</taxon>
        <taxon>Pararhodobacter</taxon>
    </lineage>
</organism>
<comment type="caution">
    <text evidence="1">The sequence shown here is derived from an EMBL/GenBank/DDBJ whole genome shotgun (WGS) entry which is preliminary data.</text>
</comment>
<evidence type="ECO:0000313" key="1">
    <source>
        <dbReference type="EMBL" id="PVH28166.1"/>
    </source>
</evidence>
<dbReference type="AlphaFoldDB" id="A0A2T8HRU9"/>
<name>A0A2T8HRU9_9RHOB</name>
<gene>
    <name evidence="1" type="ORF">DDE20_13730</name>
</gene>
<protein>
    <submittedName>
        <fullName evidence="1">Uncharacterized protein</fullName>
    </submittedName>
</protein>
<evidence type="ECO:0000313" key="2">
    <source>
        <dbReference type="Proteomes" id="UP000245911"/>
    </source>
</evidence>